<dbReference type="RefSeq" id="WP_121197395.1">
    <property type="nucleotide sequence ID" value="NZ_RBKU01000001.1"/>
</dbReference>
<keyword evidence="2" id="KW-1185">Reference proteome</keyword>
<dbReference type="NCBIfam" id="TIGR02436">
    <property type="entry name" value="four helix bundle protein"/>
    <property type="match status" value="1"/>
</dbReference>
<comment type="caution">
    <text evidence="1">The sequence shown here is derived from an EMBL/GenBank/DDBJ whole genome shotgun (WGS) entry which is preliminary data.</text>
</comment>
<proteinExistence type="predicted"/>
<organism evidence="1 2">
    <name type="scientific">Mucilaginibacter gracilis</name>
    <dbReference type="NCBI Taxonomy" id="423350"/>
    <lineage>
        <taxon>Bacteria</taxon>
        <taxon>Pseudomonadati</taxon>
        <taxon>Bacteroidota</taxon>
        <taxon>Sphingobacteriia</taxon>
        <taxon>Sphingobacteriales</taxon>
        <taxon>Sphingobacteriaceae</taxon>
        <taxon>Mucilaginibacter</taxon>
    </lineage>
</organism>
<dbReference type="Gene3D" id="1.20.1440.60">
    <property type="entry name" value="23S rRNA-intervening sequence"/>
    <property type="match status" value="1"/>
</dbReference>
<accession>A0A495J0U3</accession>
<evidence type="ECO:0000313" key="1">
    <source>
        <dbReference type="EMBL" id="RKR81719.1"/>
    </source>
</evidence>
<reference evidence="1 2" key="1">
    <citation type="submission" date="2018-10" db="EMBL/GenBank/DDBJ databases">
        <title>Genomic Encyclopedia of Archaeal and Bacterial Type Strains, Phase II (KMG-II): from individual species to whole genera.</title>
        <authorList>
            <person name="Goeker M."/>
        </authorList>
    </citation>
    <scope>NUCLEOTIDE SEQUENCE [LARGE SCALE GENOMIC DNA]</scope>
    <source>
        <strain evidence="1 2">DSM 18602</strain>
    </source>
</reference>
<dbReference type="OrthoDB" id="9811959at2"/>
<protein>
    <submittedName>
        <fullName evidence="1">Four helix bundle protein</fullName>
    </submittedName>
</protein>
<dbReference type="EMBL" id="RBKU01000001">
    <property type="protein sequence ID" value="RKR81719.1"/>
    <property type="molecule type" value="Genomic_DNA"/>
</dbReference>
<dbReference type="PANTHER" id="PTHR38471">
    <property type="entry name" value="FOUR HELIX BUNDLE PROTEIN"/>
    <property type="match status" value="1"/>
</dbReference>
<evidence type="ECO:0000313" key="2">
    <source>
        <dbReference type="Proteomes" id="UP000268007"/>
    </source>
</evidence>
<sequence>MHNFKELKVWQAGIQLSKSIFILTKTFPNDEKIGLVSQMNRAAVSIPSNIAEGCGRKSGKELHQFLNIALGSAFELETQLIIAKEFDYINNETLNTTCNLVTGIQKMISGLQKSIAI</sequence>
<dbReference type="Proteomes" id="UP000268007">
    <property type="component" value="Unassembled WGS sequence"/>
</dbReference>
<dbReference type="AlphaFoldDB" id="A0A495J0U3"/>
<dbReference type="Pfam" id="PF05635">
    <property type="entry name" value="23S_rRNA_IVP"/>
    <property type="match status" value="1"/>
</dbReference>
<gene>
    <name evidence="1" type="ORF">BDD43_1869</name>
</gene>
<dbReference type="PANTHER" id="PTHR38471:SF2">
    <property type="entry name" value="FOUR HELIX BUNDLE PROTEIN"/>
    <property type="match status" value="1"/>
</dbReference>
<dbReference type="InterPro" id="IPR012657">
    <property type="entry name" value="23S_rRNA-intervening_sequence"/>
</dbReference>
<name>A0A495J0U3_9SPHI</name>
<dbReference type="InterPro" id="IPR036583">
    <property type="entry name" value="23S_rRNA_IVS_sf"/>
</dbReference>
<dbReference type="CDD" id="cd16377">
    <property type="entry name" value="23S_rRNA_IVP_like"/>
    <property type="match status" value="1"/>
</dbReference>
<dbReference type="SUPFAM" id="SSF158446">
    <property type="entry name" value="IVS-encoded protein-like"/>
    <property type="match status" value="1"/>
</dbReference>